<evidence type="ECO:0000313" key="6">
    <source>
        <dbReference type="EMBL" id="CAG9135810.1"/>
    </source>
</evidence>
<sequence>MFSKFVIFAILILIPAWIVYKYNNTKPPELPEVNLEEWWGPGERKPDDTSVRSFRIEWSKEMISDLRRRLTNHRPLTPPLEGIAHQYGFNTATLQPILDFWRDEYDFEARLEYLNKFPQYKTKIQGLDIHFLWVKPKAFRLGILTLKMFNLCCNIFKILAIIFVYSDPAVLHRRFSSDYVDGQIDVQESGQWKKTW</sequence>
<comment type="similarity">
    <text evidence="1">Belongs to the peptidase S33 family.</text>
</comment>
<feature type="chain" id="PRO_5035753478" evidence="4">
    <location>
        <begin position="22"/>
        <end position="196"/>
    </location>
</feature>
<dbReference type="InterPro" id="IPR010497">
    <property type="entry name" value="Epoxide_hydro_N"/>
</dbReference>
<keyword evidence="2" id="KW-0058">Aromatic hydrocarbons catabolism</keyword>
<dbReference type="GO" id="GO:0004301">
    <property type="term" value="F:epoxide hydrolase activity"/>
    <property type="evidence" value="ECO:0007669"/>
    <property type="project" value="TreeGrafter"/>
</dbReference>
<evidence type="ECO:0000313" key="7">
    <source>
        <dbReference type="Proteomes" id="UP000653454"/>
    </source>
</evidence>
<dbReference type="AlphaFoldDB" id="A0A8S4G5P6"/>
<evidence type="ECO:0000259" key="5">
    <source>
        <dbReference type="Pfam" id="PF06441"/>
    </source>
</evidence>
<name>A0A8S4G5P6_PLUXY</name>
<evidence type="ECO:0000256" key="4">
    <source>
        <dbReference type="SAM" id="SignalP"/>
    </source>
</evidence>
<comment type="caution">
    <text evidence="6">The sequence shown here is derived from an EMBL/GenBank/DDBJ whole genome shotgun (WGS) entry which is preliminary data.</text>
</comment>
<dbReference type="EMBL" id="CAJHNJ030000114">
    <property type="protein sequence ID" value="CAG9135810.1"/>
    <property type="molecule type" value="Genomic_DNA"/>
</dbReference>
<protein>
    <submittedName>
        <fullName evidence="6">(diamondback moth) hypothetical protein</fullName>
    </submittedName>
</protein>
<keyword evidence="4" id="KW-0732">Signal</keyword>
<dbReference type="GO" id="GO:0097176">
    <property type="term" value="P:epoxide metabolic process"/>
    <property type="evidence" value="ECO:0007669"/>
    <property type="project" value="TreeGrafter"/>
</dbReference>
<evidence type="ECO:0000256" key="3">
    <source>
        <dbReference type="ARBA" id="ARBA00022801"/>
    </source>
</evidence>
<dbReference type="PANTHER" id="PTHR21661:SF35">
    <property type="entry name" value="EPOXIDE HYDROLASE"/>
    <property type="match status" value="1"/>
</dbReference>
<dbReference type="Gene3D" id="3.40.50.1820">
    <property type="entry name" value="alpha/beta hydrolase"/>
    <property type="match status" value="1"/>
</dbReference>
<dbReference type="Pfam" id="PF06441">
    <property type="entry name" value="EHN"/>
    <property type="match status" value="1"/>
</dbReference>
<keyword evidence="3" id="KW-0378">Hydrolase</keyword>
<evidence type="ECO:0000256" key="1">
    <source>
        <dbReference type="ARBA" id="ARBA00010088"/>
    </source>
</evidence>
<dbReference type="InterPro" id="IPR029058">
    <property type="entry name" value="AB_hydrolase_fold"/>
</dbReference>
<dbReference type="SUPFAM" id="SSF53474">
    <property type="entry name" value="alpha/beta-Hydrolases"/>
    <property type="match status" value="1"/>
</dbReference>
<gene>
    <name evidence="6" type="ORF">PLXY2_LOCUS14037</name>
</gene>
<keyword evidence="7" id="KW-1185">Reference proteome</keyword>
<feature type="domain" description="Epoxide hydrolase N-terminal" evidence="5">
    <location>
        <begin position="51"/>
        <end position="137"/>
    </location>
</feature>
<organism evidence="6 7">
    <name type="scientific">Plutella xylostella</name>
    <name type="common">Diamondback moth</name>
    <name type="synonym">Plutella maculipennis</name>
    <dbReference type="NCBI Taxonomy" id="51655"/>
    <lineage>
        <taxon>Eukaryota</taxon>
        <taxon>Metazoa</taxon>
        <taxon>Ecdysozoa</taxon>
        <taxon>Arthropoda</taxon>
        <taxon>Hexapoda</taxon>
        <taxon>Insecta</taxon>
        <taxon>Pterygota</taxon>
        <taxon>Neoptera</taxon>
        <taxon>Endopterygota</taxon>
        <taxon>Lepidoptera</taxon>
        <taxon>Glossata</taxon>
        <taxon>Ditrysia</taxon>
        <taxon>Yponomeutoidea</taxon>
        <taxon>Plutellidae</taxon>
        <taxon>Plutella</taxon>
    </lineage>
</organism>
<dbReference type="PANTHER" id="PTHR21661">
    <property type="entry name" value="EPOXIDE HYDROLASE 1-RELATED"/>
    <property type="match status" value="1"/>
</dbReference>
<reference evidence="6" key="1">
    <citation type="submission" date="2020-11" db="EMBL/GenBank/DDBJ databases">
        <authorList>
            <person name="Whiteford S."/>
        </authorList>
    </citation>
    <scope>NUCLEOTIDE SEQUENCE</scope>
</reference>
<accession>A0A8S4G5P6</accession>
<dbReference type="Proteomes" id="UP000653454">
    <property type="component" value="Unassembled WGS sequence"/>
</dbReference>
<proteinExistence type="inferred from homology"/>
<feature type="signal peptide" evidence="4">
    <location>
        <begin position="1"/>
        <end position="21"/>
    </location>
</feature>
<evidence type="ECO:0000256" key="2">
    <source>
        <dbReference type="ARBA" id="ARBA00022797"/>
    </source>
</evidence>